<dbReference type="PANTHER" id="PTHR12413:SF1">
    <property type="entry name" value="DOLICHYL PYROPHOSPHATE MAN9GLCNAC2 ALPHA-1,3-GLUCOSYLTRANSFERASE"/>
    <property type="match status" value="1"/>
</dbReference>
<evidence type="ECO:0000256" key="10">
    <source>
        <dbReference type="RuleBase" id="RU363110"/>
    </source>
</evidence>
<dbReference type="EC" id="2.4.1.-" evidence="10"/>
<reference evidence="11 12" key="1">
    <citation type="journal article" date="2012" name="Genome Biol.">
        <title>Genome and low-iron response of an oceanic diatom adapted to chronic iron limitation.</title>
        <authorList>
            <person name="Lommer M."/>
            <person name="Specht M."/>
            <person name="Roy A.S."/>
            <person name="Kraemer L."/>
            <person name="Andreson R."/>
            <person name="Gutowska M.A."/>
            <person name="Wolf J."/>
            <person name="Bergner S.V."/>
            <person name="Schilhabel M.B."/>
            <person name="Klostermeier U.C."/>
            <person name="Beiko R.G."/>
            <person name="Rosenstiel P."/>
            <person name="Hippler M."/>
            <person name="Laroche J."/>
        </authorList>
    </citation>
    <scope>NUCLEOTIDE SEQUENCE [LARGE SCALE GENOMIC DNA]</scope>
    <source>
        <strain evidence="11 12">CCMP1005</strain>
    </source>
</reference>
<feature type="transmembrane region" description="Helical" evidence="10">
    <location>
        <begin position="383"/>
        <end position="403"/>
    </location>
</feature>
<protein>
    <recommendedName>
        <fullName evidence="10">Alpha-1,3-glucosyltransferase</fullName>
        <ecNumber evidence="10">2.4.1.-</ecNumber>
    </recommendedName>
</protein>
<dbReference type="GO" id="GO:0042281">
    <property type="term" value="F:dolichyl pyrophosphate Man9GlcNAc2 alpha-1,3-glucosyltransferase activity"/>
    <property type="evidence" value="ECO:0007669"/>
    <property type="project" value="TreeGrafter"/>
</dbReference>
<dbReference type="Proteomes" id="UP000266841">
    <property type="component" value="Unassembled WGS sequence"/>
</dbReference>
<keyword evidence="6 10" id="KW-0812">Transmembrane</keyword>
<evidence type="ECO:0000256" key="3">
    <source>
        <dbReference type="ARBA" id="ARBA00008715"/>
    </source>
</evidence>
<evidence type="ECO:0000256" key="1">
    <source>
        <dbReference type="ARBA" id="ARBA00004477"/>
    </source>
</evidence>
<comment type="similarity">
    <text evidence="3 10">Belongs to the ALG6/ALG8 glucosyltransferase family.</text>
</comment>
<evidence type="ECO:0000256" key="5">
    <source>
        <dbReference type="ARBA" id="ARBA00022679"/>
    </source>
</evidence>
<keyword evidence="5 10" id="KW-0808">Transferase</keyword>
<dbReference type="AlphaFoldDB" id="K0TEI0"/>
<comment type="subcellular location">
    <subcellularLocation>
        <location evidence="1 10">Endoplasmic reticulum membrane</location>
        <topology evidence="1 10">Multi-pass membrane protein</topology>
    </subcellularLocation>
</comment>
<proteinExistence type="inferred from homology"/>
<evidence type="ECO:0000256" key="2">
    <source>
        <dbReference type="ARBA" id="ARBA00004922"/>
    </source>
</evidence>
<dbReference type="PANTHER" id="PTHR12413">
    <property type="entry name" value="DOLICHYL GLYCOSYLTRANSFERASE"/>
    <property type="match status" value="1"/>
</dbReference>
<evidence type="ECO:0000256" key="8">
    <source>
        <dbReference type="ARBA" id="ARBA00022989"/>
    </source>
</evidence>
<evidence type="ECO:0000256" key="9">
    <source>
        <dbReference type="ARBA" id="ARBA00023136"/>
    </source>
</evidence>
<dbReference type="Pfam" id="PF03155">
    <property type="entry name" value="Alg6_Alg8"/>
    <property type="match status" value="2"/>
</dbReference>
<evidence type="ECO:0000256" key="4">
    <source>
        <dbReference type="ARBA" id="ARBA00022676"/>
    </source>
</evidence>
<comment type="caution">
    <text evidence="11">The sequence shown here is derived from an EMBL/GenBank/DDBJ whole genome shotgun (WGS) entry which is preliminary data.</text>
</comment>
<keyword evidence="12" id="KW-1185">Reference proteome</keyword>
<dbReference type="EMBL" id="AGNL01002718">
    <property type="protein sequence ID" value="EJK75795.1"/>
    <property type="molecule type" value="Genomic_DNA"/>
</dbReference>
<accession>K0TEI0</accession>
<evidence type="ECO:0000256" key="7">
    <source>
        <dbReference type="ARBA" id="ARBA00022824"/>
    </source>
</evidence>
<name>K0TEI0_THAOC</name>
<sequence>MCASSWAASRPTVPALGQRGINRRSNDGIVGGPLRQTGESVISPCYERAAQFFGALDVHPAATVGDGGETAAKSKVSCIVRGCFRRGSMRALAAATFSFAILLRIIIGFHPHSGQDDYQGPTVGIASDPVKYGGDYEAQRHWMEVTLHLPISEWYYHDLQYWGLDYPPLTAYVSWACGWVAHNVGSRFDGNRPPDTCAVADGEECSETPGSSDGLVELKDLVALNSSRWGFEGRAGKMYMRITVLVLDICVYMTAVWTIAKRLVPPTNDEASMPGYFTTSQQQRTWLVLTALCQPAIVLIDHGHFQYNTVSLGLALWSFHYMTLEDSRTTSFYGPVIGSVLFSLALNFKQMELYHAPAVFAYLLGRCFRHGSERRTIGVQTTIKFFSLGVAVMCTFALLWAPFALTHRDSASSGANIDGVLQVVRRVFPFNRGIFEGKVCSSDFHLCITTVCI</sequence>
<evidence type="ECO:0000313" key="12">
    <source>
        <dbReference type="Proteomes" id="UP000266841"/>
    </source>
</evidence>
<comment type="pathway">
    <text evidence="2 10">Protein modification; protein glycosylation.</text>
</comment>
<keyword evidence="9 10" id="KW-0472">Membrane</keyword>
<evidence type="ECO:0000313" key="11">
    <source>
        <dbReference type="EMBL" id="EJK75795.1"/>
    </source>
</evidence>
<comment type="caution">
    <text evidence="10">Lacks conserved residue(s) required for the propagation of feature annotation.</text>
</comment>
<dbReference type="InterPro" id="IPR004856">
    <property type="entry name" value="Glyco_trans_ALG6/ALG8"/>
</dbReference>
<feature type="transmembrane region" description="Helical" evidence="10">
    <location>
        <begin position="91"/>
        <end position="109"/>
    </location>
</feature>
<dbReference type="eggNOG" id="KOG2575">
    <property type="taxonomic scope" value="Eukaryota"/>
</dbReference>
<keyword evidence="4 10" id="KW-0328">Glycosyltransferase</keyword>
<gene>
    <name evidence="11" type="ORF">THAOC_02470</name>
</gene>
<dbReference type="GO" id="GO:0005789">
    <property type="term" value="C:endoplasmic reticulum membrane"/>
    <property type="evidence" value="ECO:0007669"/>
    <property type="project" value="UniProtKB-SubCell"/>
</dbReference>
<dbReference type="OrthoDB" id="4983at2759"/>
<feature type="transmembrane region" description="Helical" evidence="10">
    <location>
        <begin position="238"/>
        <end position="260"/>
    </location>
</feature>
<keyword evidence="7 10" id="KW-0256">Endoplasmic reticulum</keyword>
<evidence type="ECO:0000256" key="6">
    <source>
        <dbReference type="ARBA" id="ARBA00022692"/>
    </source>
</evidence>
<organism evidence="11 12">
    <name type="scientific">Thalassiosira oceanica</name>
    <name type="common">Marine diatom</name>
    <dbReference type="NCBI Taxonomy" id="159749"/>
    <lineage>
        <taxon>Eukaryota</taxon>
        <taxon>Sar</taxon>
        <taxon>Stramenopiles</taxon>
        <taxon>Ochrophyta</taxon>
        <taxon>Bacillariophyta</taxon>
        <taxon>Coscinodiscophyceae</taxon>
        <taxon>Thalassiosirophycidae</taxon>
        <taxon>Thalassiosirales</taxon>
        <taxon>Thalassiosiraceae</taxon>
        <taxon>Thalassiosira</taxon>
    </lineage>
</organism>
<keyword evidence="8 10" id="KW-1133">Transmembrane helix</keyword>
<dbReference type="UniPathway" id="UPA00378"/>